<dbReference type="Pfam" id="PF03861">
    <property type="entry name" value="ANTAR"/>
    <property type="match status" value="1"/>
</dbReference>
<evidence type="ECO:0000259" key="1">
    <source>
        <dbReference type="PROSITE" id="PS50921"/>
    </source>
</evidence>
<dbReference type="InterPro" id="IPR005561">
    <property type="entry name" value="ANTAR"/>
</dbReference>
<dbReference type="AlphaFoldDB" id="A0A9D1Y909"/>
<reference evidence="2" key="1">
    <citation type="journal article" date="2021" name="PeerJ">
        <title>Extensive microbial diversity within the chicken gut microbiome revealed by metagenomics and culture.</title>
        <authorList>
            <person name="Gilroy R."/>
            <person name="Ravi A."/>
            <person name="Getino M."/>
            <person name="Pursley I."/>
            <person name="Horton D.L."/>
            <person name="Alikhan N.F."/>
            <person name="Baker D."/>
            <person name="Gharbi K."/>
            <person name="Hall N."/>
            <person name="Watson M."/>
            <person name="Adriaenssens E.M."/>
            <person name="Foster-Nyarko E."/>
            <person name="Jarju S."/>
            <person name="Secka A."/>
            <person name="Antonio M."/>
            <person name="Oren A."/>
            <person name="Chaudhuri R.R."/>
            <person name="La Ragione R."/>
            <person name="Hildebrand F."/>
            <person name="Pallen M.J."/>
        </authorList>
    </citation>
    <scope>NUCLEOTIDE SEQUENCE</scope>
    <source>
        <strain evidence="2">ChiBcec16_6824</strain>
    </source>
</reference>
<dbReference type="Proteomes" id="UP000823868">
    <property type="component" value="Unassembled WGS sequence"/>
</dbReference>
<accession>A0A9D1Y909</accession>
<comment type="caution">
    <text evidence="2">The sequence shown here is derived from an EMBL/GenBank/DDBJ whole genome shotgun (WGS) entry which is preliminary data.</text>
</comment>
<dbReference type="InterPro" id="IPR036388">
    <property type="entry name" value="WH-like_DNA-bd_sf"/>
</dbReference>
<reference evidence="2" key="2">
    <citation type="submission" date="2021-04" db="EMBL/GenBank/DDBJ databases">
        <authorList>
            <person name="Gilroy R."/>
        </authorList>
    </citation>
    <scope>NUCLEOTIDE SEQUENCE</scope>
    <source>
        <strain evidence="2">ChiBcec16_6824</strain>
    </source>
</reference>
<dbReference type="GO" id="GO:0003723">
    <property type="term" value="F:RNA binding"/>
    <property type="evidence" value="ECO:0007669"/>
    <property type="project" value="InterPro"/>
</dbReference>
<sequence length="178" mass="19942">MERVLLAFENEGTGEKIRALLEQTGAARVLLCRTAAQARVLAAQQNIHTVICSFRFPDGSARELFYDLPPGSTMVLLARQDLQALWMEAGIFPLSPPISRRALLETLQTALTAARQRSRPVRSQEEQTLIARAKALLMEQRGIGEGEAHRLLQKRSMDQGRKLSETARLLLEEAERTH</sequence>
<evidence type="ECO:0000313" key="2">
    <source>
        <dbReference type="EMBL" id="HIY21698.1"/>
    </source>
</evidence>
<dbReference type="Gene3D" id="1.10.10.10">
    <property type="entry name" value="Winged helix-like DNA-binding domain superfamily/Winged helix DNA-binding domain"/>
    <property type="match status" value="1"/>
</dbReference>
<protein>
    <submittedName>
        <fullName evidence="2">ANTAR domain-containing protein</fullName>
    </submittedName>
</protein>
<evidence type="ECO:0000313" key="3">
    <source>
        <dbReference type="Proteomes" id="UP000823868"/>
    </source>
</evidence>
<dbReference type="PROSITE" id="PS50921">
    <property type="entry name" value="ANTAR"/>
    <property type="match status" value="1"/>
</dbReference>
<organism evidence="2 3">
    <name type="scientific">Candidatus Flavonifractor merdigallinarum</name>
    <dbReference type="NCBI Taxonomy" id="2838589"/>
    <lineage>
        <taxon>Bacteria</taxon>
        <taxon>Bacillati</taxon>
        <taxon>Bacillota</taxon>
        <taxon>Clostridia</taxon>
        <taxon>Eubacteriales</taxon>
        <taxon>Oscillospiraceae</taxon>
        <taxon>Flavonifractor</taxon>
    </lineage>
</organism>
<proteinExistence type="predicted"/>
<dbReference type="InterPro" id="IPR011006">
    <property type="entry name" value="CheY-like_superfamily"/>
</dbReference>
<feature type="domain" description="ANTAR" evidence="1">
    <location>
        <begin position="110"/>
        <end position="171"/>
    </location>
</feature>
<name>A0A9D1Y909_9FIRM</name>
<dbReference type="EMBL" id="DXDX01000136">
    <property type="protein sequence ID" value="HIY21698.1"/>
    <property type="molecule type" value="Genomic_DNA"/>
</dbReference>
<dbReference type="SUPFAM" id="SSF52172">
    <property type="entry name" value="CheY-like"/>
    <property type="match status" value="1"/>
</dbReference>
<dbReference type="SMART" id="SM01012">
    <property type="entry name" value="ANTAR"/>
    <property type="match status" value="1"/>
</dbReference>
<gene>
    <name evidence="2" type="ORF">H9841_07360</name>
</gene>